<evidence type="ECO:0000256" key="1">
    <source>
        <dbReference type="SAM" id="MobiDB-lite"/>
    </source>
</evidence>
<reference evidence="2" key="1">
    <citation type="journal article" date="2019" name="Sci. Rep.">
        <title>Draft genome of Tanacetum cinerariifolium, the natural source of mosquito coil.</title>
        <authorList>
            <person name="Yamashiro T."/>
            <person name="Shiraishi A."/>
            <person name="Satake H."/>
            <person name="Nakayama K."/>
        </authorList>
    </citation>
    <scope>NUCLEOTIDE SEQUENCE</scope>
</reference>
<feature type="region of interest" description="Disordered" evidence="1">
    <location>
        <begin position="54"/>
        <end position="89"/>
    </location>
</feature>
<protein>
    <submittedName>
        <fullName evidence="2">Uncharacterized protein</fullName>
    </submittedName>
</protein>
<proteinExistence type="predicted"/>
<gene>
    <name evidence="2" type="ORF">Tci_928756</name>
</gene>
<dbReference type="AlphaFoldDB" id="A0A699XAR1"/>
<name>A0A699XAR1_TANCI</name>
<sequence>LALAAAHQAEQCQAGDAGREGFRFRDFAGCGHVGRDDARNEVVIAADRIQESDAARRDCPGRDRTRQVARKRQVLHAADRLKQDAGREI</sequence>
<evidence type="ECO:0000313" key="2">
    <source>
        <dbReference type="EMBL" id="GFD56787.1"/>
    </source>
</evidence>
<feature type="non-terminal residue" evidence="2">
    <location>
        <position position="89"/>
    </location>
</feature>
<feature type="non-terminal residue" evidence="2">
    <location>
        <position position="1"/>
    </location>
</feature>
<dbReference type="EMBL" id="BKCJ011833320">
    <property type="protein sequence ID" value="GFD56787.1"/>
    <property type="molecule type" value="Genomic_DNA"/>
</dbReference>
<feature type="compositionally biased region" description="Basic and acidic residues" evidence="1">
    <location>
        <begin position="77"/>
        <end position="89"/>
    </location>
</feature>
<feature type="compositionally biased region" description="Basic and acidic residues" evidence="1">
    <location>
        <begin position="54"/>
        <end position="66"/>
    </location>
</feature>
<accession>A0A699XAR1</accession>
<organism evidence="2">
    <name type="scientific">Tanacetum cinerariifolium</name>
    <name type="common">Dalmatian daisy</name>
    <name type="synonym">Chrysanthemum cinerariifolium</name>
    <dbReference type="NCBI Taxonomy" id="118510"/>
    <lineage>
        <taxon>Eukaryota</taxon>
        <taxon>Viridiplantae</taxon>
        <taxon>Streptophyta</taxon>
        <taxon>Embryophyta</taxon>
        <taxon>Tracheophyta</taxon>
        <taxon>Spermatophyta</taxon>
        <taxon>Magnoliopsida</taxon>
        <taxon>eudicotyledons</taxon>
        <taxon>Gunneridae</taxon>
        <taxon>Pentapetalae</taxon>
        <taxon>asterids</taxon>
        <taxon>campanulids</taxon>
        <taxon>Asterales</taxon>
        <taxon>Asteraceae</taxon>
        <taxon>Asteroideae</taxon>
        <taxon>Anthemideae</taxon>
        <taxon>Anthemidinae</taxon>
        <taxon>Tanacetum</taxon>
    </lineage>
</organism>
<comment type="caution">
    <text evidence="2">The sequence shown here is derived from an EMBL/GenBank/DDBJ whole genome shotgun (WGS) entry which is preliminary data.</text>
</comment>